<evidence type="ECO:0000313" key="3">
    <source>
        <dbReference type="Proteomes" id="UP001276659"/>
    </source>
</evidence>
<evidence type="ECO:0000313" key="2">
    <source>
        <dbReference type="EMBL" id="KAK3170099.1"/>
    </source>
</evidence>
<evidence type="ECO:0000256" key="1">
    <source>
        <dbReference type="SAM" id="Phobius"/>
    </source>
</evidence>
<proteinExistence type="predicted"/>
<accession>A0AAD9Z1R2</accession>
<name>A0AAD9Z1R2_9LECA</name>
<keyword evidence="1" id="KW-0472">Membrane</keyword>
<organism evidence="2 3">
    <name type="scientific">Lepraria neglecta</name>
    <dbReference type="NCBI Taxonomy" id="209136"/>
    <lineage>
        <taxon>Eukaryota</taxon>
        <taxon>Fungi</taxon>
        <taxon>Dikarya</taxon>
        <taxon>Ascomycota</taxon>
        <taxon>Pezizomycotina</taxon>
        <taxon>Lecanoromycetes</taxon>
        <taxon>OSLEUM clade</taxon>
        <taxon>Lecanoromycetidae</taxon>
        <taxon>Lecanorales</taxon>
        <taxon>Lecanorineae</taxon>
        <taxon>Stereocaulaceae</taxon>
        <taxon>Lepraria</taxon>
    </lineage>
</organism>
<keyword evidence="1" id="KW-1133">Transmembrane helix</keyword>
<reference evidence="2" key="1">
    <citation type="submission" date="2022-11" db="EMBL/GenBank/DDBJ databases">
        <title>Chromosomal genome sequence assembly and mating type (MAT) locus characterization of the leprose asexual lichenized fungus Lepraria neglecta (Nyl.) Erichsen.</title>
        <authorList>
            <person name="Allen J.L."/>
            <person name="Pfeffer B."/>
        </authorList>
    </citation>
    <scope>NUCLEOTIDE SEQUENCE</scope>
    <source>
        <strain evidence="2">Allen 5258</strain>
    </source>
</reference>
<dbReference type="EMBL" id="JASNWA010000009">
    <property type="protein sequence ID" value="KAK3170099.1"/>
    <property type="molecule type" value="Genomic_DNA"/>
</dbReference>
<dbReference type="Proteomes" id="UP001276659">
    <property type="component" value="Unassembled WGS sequence"/>
</dbReference>
<dbReference type="AlphaFoldDB" id="A0AAD9Z1R2"/>
<keyword evidence="1" id="KW-0812">Transmembrane</keyword>
<gene>
    <name evidence="2" type="ORF">OEA41_009485</name>
</gene>
<keyword evidence="3" id="KW-1185">Reference proteome</keyword>
<feature type="transmembrane region" description="Helical" evidence="1">
    <location>
        <begin position="43"/>
        <end position="67"/>
    </location>
</feature>
<protein>
    <submittedName>
        <fullName evidence="2">Uncharacterized protein</fullName>
    </submittedName>
</protein>
<comment type="caution">
    <text evidence="2">The sequence shown here is derived from an EMBL/GenBank/DDBJ whole genome shotgun (WGS) entry which is preliminary data.</text>
</comment>
<sequence>MIKIEQYLQWSIEAAKSKKKSIKAVMNVEFAAMRTLRGETKSGTAILVVLGWIFGAFVSPIAVPITVRSHDFKNVCKGFDTMITLDIGGYSTCSGQRVANKVLGNGLRTYPIIRDLGPQPHNIKSSPRVDPYTVALVTRLYKPANTPSTLELNFYDPSYHEVFGIPEEKMGLFVNRGTTYTQTIDNVNYTRTHFKGMKEQNPDQVWEQMTDTQHGPSAFQIMFGGGWYESPDYTLNEEPGFYRILYDWENTTWTTQIAQKFHENGTFLIGEHFVFPSLGLQIPNFADFGRSCKYEPYLKVHRGSGDVTEIERQGNEKYKYDSGDVVLRTASFGPTQGQLEMCARRRDVVDKNGEIVLQGLGDKLPVVAGLIASYRHEDWSQGKRKDCRGARNES</sequence>